<sequence>MDPDQPRPRLSLRRVLDDLGVTFLELAIGRAEESGEVRGLVIWDRADPPTLLPRALVLGVGVTSDEEVLDLLDRVAGHDVAGVVLRAPVPLAGPVLERVEHTGTCVLGLSRGASWAQLTEMLRSMLTPGDLSGGQQASDSLGGLPSGDLFAVANAIAALMGAPITIEDRSSRVLAFSGRQDEADPSRVETILGRQVPERYARILQDRGVFRDLNRSDEPVFIEPLPSDEGHFTMPRVAIGVRAGDEVLGSIWAAVAEPLDPGRLEALQDSAKLVALHMLRHRAGSDAARRIRADLLSTALAGGANAHDALVRLGLAARPLTVLGLRPVLVVGDAAGEDASVAQERQRLTDAFAMHLAAVQPVSAVATIGDTTYALLAATEPLEEAEARAVRLLHDFVSRVDDRIHPLAAVGPIAADLQGIARSRVSVDRVLRVLAEGSGPQRVARLEELQAEAMVLDLRDQAAQRGDEVRGALARLVAYDVEHATHLVETLRAWLDAFGDVSAAAEAMFVHPNTFRYRVRRASEVAEVDLADPGQRFSLMLQLRVFGPGQRG</sequence>
<name>A0A4Q2RRQ3_9ACTN</name>
<proteinExistence type="predicted"/>
<dbReference type="InterPro" id="IPR042070">
    <property type="entry name" value="PucR_C-HTH_sf"/>
</dbReference>
<gene>
    <name evidence="2" type="ORF">EUA93_19945</name>
</gene>
<dbReference type="EMBL" id="SDWT01000004">
    <property type="protein sequence ID" value="RYB90429.1"/>
    <property type="molecule type" value="Genomic_DNA"/>
</dbReference>
<dbReference type="Gene3D" id="1.10.10.2840">
    <property type="entry name" value="PucR C-terminal helix-turn-helix domain"/>
    <property type="match status" value="1"/>
</dbReference>
<dbReference type="Pfam" id="PF13556">
    <property type="entry name" value="HTH_30"/>
    <property type="match status" value="1"/>
</dbReference>
<feature type="domain" description="PucR C-terminal helix-turn-helix" evidence="1">
    <location>
        <begin position="487"/>
        <end position="545"/>
    </location>
</feature>
<organism evidence="2 3">
    <name type="scientific">Nocardioides oleivorans</name>
    <dbReference type="NCBI Taxonomy" id="273676"/>
    <lineage>
        <taxon>Bacteria</taxon>
        <taxon>Bacillati</taxon>
        <taxon>Actinomycetota</taxon>
        <taxon>Actinomycetes</taxon>
        <taxon>Propionibacteriales</taxon>
        <taxon>Nocardioidaceae</taxon>
        <taxon>Nocardioides</taxon>
    </lineage>
</organism>
<evidence type="ECO:0000313" key="2">
    <source>
        <dbReference type="EMBL" id="RYB90429.1"/>
    </source>
</evidence>
<dbReference type="PANTHER" id="PTHR33744">
    <property type="entry name" value="CARBOHYDRATE DIACID REGULATOR"/>
    <property type="match status" value="1"/>
</dbReference>
<evidence type="ECO:0000313" key="3">
    <source>
        <dbReference type="Proteomes" id="UP000294071"/>
    </source>
</evidence>
<dbReference type="InterPro" id="IPR025736">
    <property type="entry name" value="PucR_C-HTH_dom"/>
</dbReference>
<evidence type="ECO:0000259" key="1">
    <source>
        <dbReference type="Pfam" id="PF13556"/>
    </source>
</evidence>
<protein>
    <submittedName>
        <fullName evidence="2">PucR family transcriptional regulator</fullName>
    </submittedName>
</protein>
<dbReference type="AlphaFoldDB" id="A0A4Q2RRQ3"/>
<reference evidence="2 3" key="1">
    <citation type="submission" date="2019-01" db="EMBL/GenBank/DDBJ databases">
        <title>Novel species of Nocardioides.</title>
        <authorList>
            <person name="Liu Q."/>
            <person name="Xin Y.-H."/>
        </authorList>
    </citation>
    <scope>NUCLEOTIDE SEQUENCE [LARGE SCALE GENOMIC DNA]</scope>
    <source>
        <strain evidence="2 3">CGMCC 4.6882</strain>
    </source>
</reference>
<dbReference type="PANTHER" id="PTHR33744:SF17">
    <property type="entry name" value="CONSERVED PROTEIN"/>
    <property type="match status" value="1"/>
</dbReference>
<accession>A0A4Q2RRQ3</accession>
<dbReference type="Proteomes" id="UP000294071">
    <property type="component" value="Unassembled WGS sequence"/>
</dbReference>
<keyword evidence="3" id="KW-1185">Reference proteome</keyword>
<dbReference type="RefSeq" id="WP_129402099.1">
    <property type="nucleotide sequence ID" value="NZ_SDWT01000004.1"/>
</dbReference>
<dbReference type="InterPro" id="IPR051448">
    <property type="entry name" value="CdaR-like_regulators"/>
</dbReference>
<comment type="caution">
    <text evidence="2">The sequence shown here is derived from an EMBL/GenBank/DDBJ whole genome shotgun (WGS) entry which is preliminary data.</text>
</comment>
<dbReference type="OrthoDB" id="3190266at2"/>